<evidence type="ECO:0000256" key="4">
    <source>
        <dbReference type="ARBA" id="ARBA00022729"/>
    </source>
</evidence>
<sequence length="113" mass="12122">MASSLHSHGFLLLTLLSLLLVLPSPASFLDDSLLTSSSSQGMLADQEKVPLGSAPPNCRNRCNRCSPCTAVQDPAPPSGLRPGNSGCSLSVNQYSNYKPLEWKCRCGDRLYNP</sequence>
<evidence type="ECO:0000256" key="3">
    <source>
        <dbReference type="ARBA" id="ARBA00022525"/>
    </source>
</evidence>
<evidence type="ECO:0000313" key="8">
    <source>
        <dbReference type="Proteomes" id="UP000734854"/>
    </source>
</evidence>
<dbReference type="EMBL" id="JACMSC010000022">
    <property type="protein sequence ID" value="KAG6469179.1"/>
    <property type="molecule type" value="Genomic_DNA"/>
</dbReference>
<comment type="similarity">
    <text evidence="2 6">Belongs to the plant cysteine rich small secretory peptide family. Epidermal patterning factor subfamily.</text>
</comment>
<organism evidence="7 8">
    <name type="scientific">Zingiber officinale</name>
    <name type="common">Ginger</name>
    <name type="synonym">Amomum zingiber</name>
    <dbReference type="NCBI Taxonomy" id="94328"/>
    <lineage>
        <taxon>Eukaryota</taxon>
        <taxon>Viridiplantae</taxon>
        <taxon>Streptophyta</taxon>
        <taxon>Embryophyta</taxon>
        <taxon>Tracheophyta</taxon>
        <taxon>Spermatophyta</taxon>
        <taxon>Magnoliopsida</taxon>
        <taxon>Liliopsida</taxon>
        <taxon>Zingiberales</taxon>
        <taxon>Zingiberaceae</taxon>
        <taxon>Zingiber</taxon>
    </lineage>
</organism>
<dbReference type="OrthoDB" id="1843021at2759"/>
<evidence type="ECO:0000256" key="6">
    <source>
        <dbReference type="RuleBase" id="RU367102"/>
    </source>
</evidence>
<dbReference type="Proteomes" id="UP000734854">
    <property type="component" value="Unassembled WGS sequence"/>
</dbReference>
<keyword evidence="6" id="KW-0217">Developmental protein</keyword>
<dbReference type="Pfam" id="PF17181">
    <property type="entry name" value="EPF"/>
    <property type="match status" value="1"/>
</dbReference>
<comment type="subcellular location">
    <subcellularLocation>
        <location evidence="1 6">Secreted</location>
    </subcellularLocation>
</comment>
<feature type="signal peptide" evidence="6">
    <location>
        <begin position="1"/>
        <end position="28"/>
    </location>
</feature>
<feature type="chain" id="PRO_5035337941" description="Epidermal patterning factor-like protein" evidence="6">
    <location>
        <begin position="29"/>
        <end position="113"/>
    </location>
</feature>
<comment type="function">
    <text evidence="6">Controls stomatal patterning.</text>
</comment>
<evidence type="ECO:0000256" key="5">
    <source>
        <dbReference type="ARBA" id="ARBA00023157"/>
    </source>
</evidence>
<dbReference type="AlphaFoldDB" id="A0A8J5BCP4"/>
<dbReference type="GO" id="GO:0010052">
    <property type="term" value="P:guard cell differentiation"/>
    <property type="evidence" value="ECO:0007669"/>
    <property type="project" value="UniProtKB-UniRule"/>
</dbReference>
<gene>
    <name evidence="7" type="ORF">ZIOFF_073877</name>
</gene>
<evidence type="ECO:0000256" key="2">
    <source>
        <dbReference type="ARBA" id="ARBA00008127"/>
    </source>
</evidence>
<reference evidence="7 8" key="1">
    <citation type="submission" date="2020-08" db="EMBL/GenBank/DDBJ databases">
        <title>Plant Genome Project.</title>
        <authorList>
            <person name="Zhang R.-G."/>
        </authorList>
    </citation>
    <scope>NUCLEOTIDE SEQUENCE [LARGE SCALE GENOMIC DNA]</scope>
    <source>
        <tissue evidence="7">Rhizome</tissue>
    </source>
</reference>
<keyword evidence="3 6" id="KW-0964">Secreted</keyword>
<keyword evidence="8" id="KW-1185">Reference proteome</keyword>
<evidence type="ECO:0000256" key="1">
    <source>
        <dbReference type="ARBA" id="ARBA00004613"/>
    </source>
</evidence>
<protein>
    <recommendedName>
        <fullName evidence="6">Epidermal patterning factor-like protein</fullName>
    </recommendedName>
</protein>
<evidence type="ECO:0000313" key="7">
    <source>
        <dbReference type="EMBL" id="KAG6469179.1"/>
    </source>
</evidence>
<keyword evidence="5" id="KW-1015">Disulfide bond</keyword>
<accession>A0A8J5BCP4</accession>
<keyword evidence="4 6" id="KW-0732">Signal</keyword>
<proteinExistence type="inferred from homology"/>
<dbReference type="PANTHER" id="PTHR33109:SF3">
    <property type="entry name" value="EPIDERMAL PATTERNING FACTOR-LIKE PROTEIN"/>
    <property type="match status" value="1"/>
</dbReference>
<comment type="caution">
    <text evidence="7">The sequence shown here is derived from an EMBL/GenBank/DDBJ whole genome shotgun (WGS) entry which is preliminary data.</text>
</comment>
<dbReference type="InterPro" id="IPR039455">
    <property type="entry name" value="EPFL"/>
</dbReference>
<dbReference type="PANTHER" id="PTHR33109">
    <property type="entry name" value="EPIDERMAL PATTERNING FACTOR-LIKE PROTEIN 4"/>
    <property type="match status" value="1"/>
</dbReference>
<dbReference type="GO" id="GO:0005576">
    <property type="term" value="C:extracellular region"/>
    <property type="evidence" value="ECO:0007669"/>
    <property type="project" value="UniProtKB-SubCell"/>
</dbReference>
<name>A0A8J5BCP4_ZINOF</name>